<gene>
    <name evidence="9" type="ORF">N791_13600</name>
</gene>
<dbReference type="GO" id="GO:0009424">
    <property type="term" value="C:bacterial-type flagellum hook"/>
    <property type="evidence" value="ECO:0007669"/>
    <property type="project" value="InterPro"/>
</dbReference>
<dbReference type="EMBL" id="AVBH01000054">
    <property type="protein sequence ID" value="KGO98730.1"/>
    <property type="molecule type" value="Genomic_DNA"/>
</dbReference>
<evidence type="ECO:0000256" key="6">
    <source>
        <dbReference type="SAM" id="MobiDB-lite"/>
    </source>
</evidence>
<evidence type="ECO:0000256" key="1">
    <source>
        <dbReference type="ARBA" id="ARBA00004365"/>
    </source>
</evidence>
<dbReference type="PANTHER" id="PTHR42792">
    <property type="entry name" value="FLAGELLIN"/>
    <property type="match status" value="1"/>
</dbReference>
<dbReference type="SUPFAM" id="SSF64518">
    <property type="entry name" value="Phase 1 flagellin"/>
    <property type="match status" value="1"/>
</dbReference>
<comment type="subcellular location">
    <subcellularLocation>
        <location evidence="1">Bacterial flagellum</location>
    </subcellularLocation>
    <subcellularLocation>
        <location evidence="2">Secreted</location>
    </subcellularLocation>
</comment>
<sequence length="397" mass="41175">MRISSNGMYMQSLQAMLQRQTELARTSEQMSSGVKFSRAGQDPAGATAAQRLDHTLASLTQHESNAGHAQRRLELQEHALTAAGDQLGRARDLVIRANTPTLSDQDRKLIAVEIRQIRGEMIDIANRQDGAGRALFAGTRDGVVPFTDNAGSVGYAGNDGRNEIEVAPGLLVADSDPGSALFMRMPTGDGIVRASAGAANTGSGVLGSAGVVDHAAWNGSGITVEFTAADQYRVLDGAGTEIATGTWEAGQSISAGGVQMKISGAPAAGDSFSLAPSGERDVFATLDAIADALEAPGANPAADARRTNLLNGALGDLSSGQEHLLAARAGTGARLSTLDNAAESRESTALSIESTLSDLRDTDYAEAATRFAQQLTALEAAQQVTVRLQGLSLFNKL</sequence>
<feature type="domain" description="Flagellin C-terminal" evidence="8">
    <location>
        <begin position="326"/>
        <end position="392"/>
    </location>
</feature>
<evidence type="ECO:0000256" key="3">
    <source>
        <dbReference type="ARBA" id="ARBA00005709"/>
    </source>
</evidence>
<dbReference type="OrthoDB" id="9768249at2"/>
<dbReference type="PANTHER" id="PTHR42792:SF1">
    <property type="entry name" value="FLAGELLAR HOOK-ASSOCIATED PROTEIN 3"/>
    <property type="match status" value="1"/>
</dbReference>
<keyword evidence="9" id="KW-0969">Cilium</keyword>
<reference evidence="9 10" key="1">
    <citation type="submission" date="2013-08" db="EMBL/GenBank/DDBJ databases">
        <title>Genomic analysis of Lysobacter defluvii.</title>
        <authorList>
            <person name="Wang Q."/>
            <person name="Wang G."/>
        </authorList>
    </citation>
    <scope>NUCLEOTIDE SEQUENCE [LARGE SCALE GENOMIC DNA]</scope>
    <source>
        <strain evidence="9 10">IMMIB APB-9</strain>
    </source>
</reference>
<dbReference type="STRING" id="1385515.GCA_000423325_00979"/>
<evidence type="ECO:0000256" key="2">
    <source>
        <dbReference type="ARBA" id="ARBA00004613"/>
    </source>
</evidence>
<protein>
    <submittedName>
        <fullName evidence="9">Flagellar hook protein FlgL</fullName>
    </submittedName>
</protein>
<dbReference type="InterPro" id="IPR001492">
    <property type="entry name" value="Flagellin"/>
</dbReference>
<evidence type="ECO:0000313" key="9">
    <source>
        <dbReference type="EMBL" id="KGO98730.1"/>
    </source>
</evidence>
<evidence type="ECO:0000256" key="4">
    <source>
        <dbReference type="ARBA" id="ARBA00022525"/>
    </source>
</evidence>
<name>A0A0A0M6M3_9GAMM</name>
<dbReference type="Proteomes" id="UP000030003">
    <property type="component" value="Unassembled WGS sequence"/>
</dbReference>
<feature type="compositionally biased region" description="Polar residues" evidence="6">
    <location>
        <begin position="25"/>
        <end position="34"/>
    </location>
</feature>
<dbReference type="AlphaFoldDB" id="A0A0A0M6M3"/>
<dbReference type="InterPro" id="IPR013384">
    <property type="entry name" value="Flagell_FlgL"/>
</dbReference>
<proteinExistence type="inferred from homology"/>
<evidence type="ECO:0000313" key="10">
    <source>
        <dbReference type="Proteomes" id="UP000030003"/>
    </source>
</evidence>
<evidence type="ECO:0000256" key="5">
    <source>
        <dbReference type="ARBA" id="ARBA00023143"/>
    </source>
</evidence>
<dbReference type="GO" id="GO:0071973">
    <property type="term" value="P:bacterial-type flagellum-dependent cell motility"/>
    <property type="evidence" value="ECO:0007669"/>
    <property type="project" value="InterPro"/>
</dbReference>
<keyword evidence="9" id="KW-0282">Flagellum</keyword>
<keyword evidence="5" id="KW-0975">Bacterial flagellum</keyword>
<dbReference type="RefSeq" id="WP_036136825.1">
    <property type="nucleotide sequence ID" value="NZ_AUHT01000006.1"/>
</dbReference>
<accession>A0A0A0M6M3</accession>
<dbReference type="NCBIfam" id="TIGR02550">
    <property type="entry name" value="flagell_flgL"/>
    <property type="match status" value="1"/>
</dbReference>
<dbReference type="Pfam" id="PF00669">
    <property type="entry name" value="Flagellin_N"/>
    <property type="match status" value="1"/>
</dbReference>
<dbReference type="Gene3D" id="1.20.1330.10">
    <property type="entry name" value="f41 fragment of flagellin, N-terminal domain"/>
    <property type="match status" value="2"/>
</dbReference>
<dbReference type="GO" id="GO:0005576">
    <property type="term" value="C:extracellular region"/>
    <property type="evidence" value="ECO:0007669"/>
    <property type="project" value="UniProtKB-SubCell"/>
</dbReference>
<dbReference type="InterPro" id="IPR046358">
    <property type="entry name" value="Flagellin_C"/>
</dbReference>
<organism evidence="9 10">
    <name type="scientific">Lysobacter defluvii IMMIB APB-9 = DSM 18482</name>
    <dbReference type="NCBI Taxonomy" id="1385515"/>
    <lineage>
        <taxon>Bacteria</taxon>
        <taxon>Pseudomonadati</taxon>
        <taxon>Pseudomonadota</taxon>
        <taxon>Gammaproteobacteria</taxon>
        <taxon>Lysobacterales</taxon>
        <taxon>Lysobacteraceae</taxon>
        <taxon>Novilysobacter</taxon>
    </lineage>
</organism>
<keyword evidence="4" id="KW-0964">Secreted</keyword>
<dbReference type="InterPro" id="IPR001029">
    <property type="entry name" value="Flagellin_N"/>
</dbReference>
<keyword evidence="10" id="KW-1185">Reference proteome</keyword>
<evidence type="ECO:0000259" key="8">
    <source>
        <dbReference type="Pfam" id="PF00700"/>
    </source>
</evidence>
<comment type="similarity">
    <text evidence="3">Belongs to the bacterial flagellin family.</text>
</comment>
<keyword evidence="9" id="KW-0966">Cell projection</keyword>
<dbReference type="GO" id="GO:0005198">
    <property type="term" value="F:structural molecule activity"/>
    <property type="evidence" value="ECO:0007669"/>
    <property type="project" value="InterPro"/>
</dbReference>
<feature type="domain" description="Flagellin N-terminal" evidence="7">
    <location>
        <begin position="3"/>
        <end position="139"/>
    </location>
</feature>
<feature type="region of interest" description="Disordered" evidence="6">
    <location>
        <begin position="25"/>
        <end position="47"/>
    </location>
</feature>
<comment type="caution">
    <text evidence="9">The sequence shown here is derived from an EMBL/GenBank/DDBJ whole genome shotgun (WGS) entry which is preliminary data.</text>
</comment>
<evidence type="ECO:0000259" key="7">
    <source>
        <dbReference type="Pfam" id="PF00669"/>
    </source>
</evidence>
<dbReference type="eggNOG" id="COG1344">
    <property type="taxonomic scope" value="Bacteria"/>
</dbReference>
<dbReference type="Pfam" id="PF00700">
    <property type="entry name" value="Flagellin_C"/>
    <property type="match status" value="1"/>
</dbReference>